<name>A0A7S4CT25_9EUGL</name>
<organism evidence="1">
    <name type="scientific">Eutreptiella gymnastica</name>
    <dbReference type="NCBI Taxonomy" id="73025"/>
    <lineage>
        <taxon>Eukaryota</taxon>
        <taxon>Discoba</taxon>
        <taxon>Euglenozoa</taxon>
        <taxon>Euglenida</taxon>
        <taxon>Spirocuta</taxon>
        <taxon>Euglenophyceae</taxon>
        <taxon>Eutreptiales</taxon>
        <taxon>Eutreptiaceae</taxon>
        <taxon>Eutreptiella</taxon>
    </lineage>
</organism>
<evidence type="ECO:0000313" key="1">
    <source>
        <dbReference type="EMBL" id="CAE0805672.1"/>
    </source>
</evidence>
<reference evidence="1" key="1">
    <citation type="submission" date="2021-01" db="EMBL/GenBank/DDBJ databases">
        <authorList>
            <person name="Corre E."/>
            <person name="Pelletier E."/>
            <person name="Niang G."/>
            <person name="Scheremetjew M."/>
            <person name="Finn R."/>
            <person name="Kale V."/>
            <person name="Holt S."/>
            <person name="Cochrane G."/>
            <person name="Meng A."/>
            <person name="Brown T."/>
            <person name="Cohen L."/>
        </authorList>
    </citation>
    <scope>NUCLEOTIDE SEQUENCE</scope>
    <source>
        <strain evidence="1">CCMP1594</strain>
    </source>
</reference>
<proteinExistence type="predicted"/>
<gene>
    <name evidence="1" type="ORF">EGYM00163_LOCUS16798</name>
</gene>
<accession>A0A7S4CT25</accession>
<protein>
    <submittedName>
        <fullName evidence="1">Uncharacterized protein</fullName>
    </submittedName>
</protein>
<dbReference type="AlphaFoldDB" id="A0A7S4CT25"/>
<dbReference type="EMBL" id="HBJA01047674">
    <property type="protein sequence ID" value="CAE0805672.1"/>
    <property type="molecule type" value="Transcribed_RNA"/>
</dbReference>
<sequence length="145" mass="15749">MKTSDFSKLQTESFGGRNEEKRTGVTWYQSGTSLPSYILIPVLINDRSWGWAQGILVAPLSLPSLAGPKRTGPLPVLSLAPTEATFSLKVFCCSGDPYSLPPVPVKGLTPWSKATRCPHVLWKTACNANVLGDRVAGRWQRPAPV</sequence>